<evidence type="ECO:0000313" key="12">
    <source>
        <dbReference type="Proteomes" id="UP000245802"/>
    </source>
</evidence>
<dbReference type="PANTHER" id="PTHR30372">
    <property type="entry name" value="LIPID-A-DISACCHARIDE SYNTHASE"/>
    <property type="match status" value="1"/>
</dbReference>
<dbReference type="EMBL" id="CP025958">
    <property type="protein sequence ID" value="AWM37196.1"/>
    <property type="molecule type" value="Genomic_DNA"/>
</dbReference>
<keyword evidence="7" id="KW-0808">Transferase</keyword>
<dbReference type="InterPro" id="IPR003835">
    <property type="entry name" value="Glyco_trans_19"/>
</dbReference>
<comment type="catalytic activity">
    <reaction evidence="9">
        <text>a lipid X + a UDP-2-N,3-O-bis[(3R)-3-hydroxyacyl]-alpha-D-glucosamine = a lipid A disaccharide + UDP + H(+)</text>
        <dbReference type="Rhea" id="RHEA:67828"/>
        <dbReference type="ChEBI" id="CHEBI:15378"/>
        <dbReference type="ChEBI" id="CHEBI:58223"/>
        <dbReference type="ChEBI" id="CHEBI:137748"/>
        <dbReference type="ChEBI" id="CHEBI:176338"/>
        <dbReference type="ChEBI" id="CHEBI:176343"/>
        <dbReference type="EC" id="2.4.1.182"/>
    </reaction>
</comment>
<proteinExistence type="predicted"/>
<evidence type="ECO:0000313" key="11">
    <source>
        <dbReference type="EMBL" id="AWM37196.1"/>
    </source>
</evidence>
<evidence type="ECO:0000256" key="8">
    <source>
        <dbReference type="ARBA" id="ARBA00023098"/>
    </source>
</evidence>
<dbReference type="RefSeq" id="WP_010041385.1">
    <property type="nucleotide sequence ID" value="NZ_CP025958.1"/>
</dbReference>
<keyword evidence="6" id="KW-0328">Glycosyltransferase</keyword>
<evidence type="ECO:0000256" key="3">
    <source>
        <dbReference type="ARBA" id="ARBA00020902"/>
    </source>
</evidence>
<accession>A0A2Z3H0U4</accession>
<dbReference type="Proteomes" id="UP000245802">
    <property type="component" value="Chromosome"/>
</dbReference>
<dbReference type="EC" id="2.4.1.182" evidence="2 10"/>
<evidence type="ECO:0000256" key="1">
    <source>
        <dbReference type="ARBA" id="ARBA00002056"/>
    </source>
</evidence>
<dbReference type="KEGG" id="gog:C1280_09285"/>
<keyword evidence="5" id="KW-0441">Lipid A biosynthesis</keyword>
<evidence type="ECO:0000256" key="5">
    <source>
        <dbReference type="ARBA" id="ARBA00022556"/>
    </source>
</evidence>
<keyword evidence="8" id="KW-0443">Lipid metabolism</keyword>
<evidence type="ECO:0000256" key="9">
    <source>
        <dbReference type="ARBA" id="ARBA00048975"/>
    </source>
</evidence>
<evidence type="ECO:0000256" key="10">
    <source>
        <dbReference type="NCBIfam" id="TIGR00215"/>
    </source>
</evidence>
<evidence type="ECO:0000256" key="2">
    <source>
        <dbReference type="ARBA" id="ARBA00012687"/>
    </source>
</evidence>
<evidence type="ECO:0000256" key="7">
    <source>
        <dbReference type="ARBA" id="ARBA00022679"/>
    </source>
</evidence>
<evidence type="ECO:0000256" key="4">
    <source>
        <dbReference type="ARBA" id="ARBA00022516"/>
    </source>
</evidence>
<dbReference type="Pfam" id="PF02684">
    <property type="entry name" value="LpxB"/>
    <property type="match status" value="1"/>
</dbReference>
<dbReference type="AlphaFoldDB" id="A0A2Z3H0U4"/>
<name>A0A2Z3H0U4_9BACT</name>
<reference evidence="11 12" key="1">
    <citation type="submission" date="2018-01" db="EMBL/GenBank/DDBJ databases">
        <title>G. obscuriglobus.</title>
        <authorList>
            <person name="Franke J."/>
            <person name="Blomberg W."/>
            <person name="Selmecki A."/>
        </authorList>
    </citation>
    <scope>NUCLEOTIDE SEQUENCE [LARGE SCALE GENOMIC DNA]</scope>
    <source>
        <strain evidence="11 12">DSM 5831</strain>
    </source>
</reference>
<keyword evidence="4" id="KW-0444">Lipid biosynthesis</keyword>
<dbReference type="NCBIfam" id="TIGR00215">
    <property type="entry name" value="lpxB"/>
    <property type="match status" value="1"/>
</dbReference>
<dbReference type="OrthoDB" id="9801642at2"/>
<organism evidence="11 12">
    <name type="scientific">Gemmata obscuriglobus</name>
    <dbReference type="NCBI Taxonomy" id="114"/>
    <lineage>
        <taxon>Bacteria</taxon>
        <taxon>Pseudomonadati</taxon>
        <taxon>Planctomycetota</taxon>
        <taxon>Planctomycetia</taxon>
        <taxon>Gemmatales</taxon>
        <taxon>Gemmataceae</taxon>
        <taxon>Gemmata</taxon>
    </lineage>
</organism>
<dbReference type="GO" id="GO:0016020">
    <property type="term" value="C:membrane"/>
    <property type="evidence" value="ECO:0007669"/>
    <property type="project" value="GOC"/>
</dbReference>
<comment type="function">
    <text evidence="1">Condensation of UDP-2,3-diacylglucosamine and 2,3-diacylglucosamine-1-phosphate to form lipid A disaccharide, a precursor of lipid A, a phosphorylated glycolipid that anchors the lipopolysaccharide to the outer membrane of the cell.</text>
</comment>
<keyword evidence="12" id="KW-1185">Reference proteome</keyword>
<dbReference type="GO" id="GO:0005543">
    <property type="term" value="F:phospholipid binding"/>
    <property type="evidence" value="ECO:0007669"/>
    <property type="project" value="TreeGrafter"/>
</dbReference>
<protein>
    <recommendedName>
        <fullName evidence="3 10">Lipid-A-disaccharide synthase</fullName>
        <ecNumber evidence="2 10">2.4.1.182</ecNumber>
    </recommendedName>
</protein>
<sequence>MKVFVSAGEPSGDLHGANLVRALRAHSPDTHVTAFGGDGMRAAGADILFPLPKFAVMGLRGVVQALPALFRIGNLAIHHIRTQRPDAVVMIDYPGFHLELAKRIRDFGVPTYFFVPPQIWAWRSGRVRTVRKCFTGVLTALPFEDEWYRKRGVQTHYIGHPYFDELARQRLDPDFLVQERAKPGVRVTLLPGSRNSEIAANARTMLATAQKIHVARPDVRFLIGAFNATQAEAVRALLPTGLPVEIHVGRTPEVIELADACLSVSGSVSLELMYRAKPTVVMYCVGRVEGWVLKQLINVKYMSLVNLLLNEPLYPEYPTWHDRSAEMAGEIVGWLNDPARRQAVVDRLIALRSRAAVPGACDRAAAFLIGKTAPAAVRAA</sequence>
<dbReference type="SUPFAM" id="SSF53756">
    <property type="entry name" value="UDP-Glycosyltransferase/glycogen phosphorylase"/>
    <property type="match status" value="1"/>
</dbReference>
<dbReference type="GO" id="GO:0008915">
    <property type="term" value="F:lipid-A-disaccharide synthase activity"/>
    <property type="evidence" value="ECO:0007669"/>
    <property type="project" value="UniProtKB-UniRule"/>
</dbReference>
<gene>
    <name evidence="11" type="primary">lpxB</name>
    <name evidence="11" type="ORF">C1280_09285</name>
</gene>
<dbReference type="PANTHER" id="PTHR30372:SF4">
    <property type="entry name" value="LIPID-A-DISACCHARIDE SYNTHASE, MITOCHONDRIAL-RELATED"/>
    <property type="match status" value="1"/>
</dbReference>
<dbReference type="GO" id="GO:0009245">
    <property type="term" value="P:lipid A biosynthetic process"/>
    <property type="evidence" value="ECO:0007669"/>
    <property type="project" value="UniProtKB-UniRule"/>
</dbReference>
<evidence type="ECO:0000256" key="6">
    <source>
        <dbReference type="ARBA" id="ARBA00022676"/>
    </source>
</evidence>